<gene>
    <name evidence="2" type="ORF">BK007_00070</name>
</gene>
<name>A0A2H4V913_9EURY</name>
<evidence type="ECO:0000313" key="2">
    <source>
        <dbReference type="EMBL" id="AUB54577.1"/>
    </source>
</evidence>
<dbReference type="InterPro" id="IPR006175">
    <property type="entry name" value="YjgF/YER057c/UK114"/>
</dbReference>
<dbReference type="Pfam" id="PF01042">
    <property type="entry name" value="Ribonuc_L-PSP"/>
    <property type="match status" value="1"/>
</dbReference>
<dbReference type="OrthoDB" id="70229at2157"/>
<protein>
    <submittedName>
        <fullName evidence="2">Enamine deaminase RidA</fullName>
    </submittedName>
</protein>
<dbReference type="PANTHER" id="PTHR11803">
    <property type="entry name" value="2-IMINOBUTANOATE/2-IMINOPROPANOATE DEAMINASE RIDA"/>
    <property type="match status" value="1"/>
</dbReference>
<dbReference type="Proteomes" id="UP000232806">
    <property type="component" value="Chromosome"/>
</dbReference>
<dbReference type="InterPro" id="IPR035959">
    <property type="entry name" value="RutC-like_sf"/>
</dbReference>
<organism evidence="2 3">
    <name type="scientific">Methanobacterium subterraneum</name>
    <dbReference type="NCBI Taxonomy" id="59277"/>
    <lineage>
        <taxon>Archaea</taxon>
        <taxon>Methanobacteriati</taxon>
        <taxon>Methanobacteriota</taxon>
        <taxon>Methanomada group</taxon>
        <taxon>Methanobacteria</taxon>
        <taxon>Methanobacteriales</taxon>
        <taxon>Methanobacteriaceae</taxon>
        <taxon>Methanobacterium</taxon>
    </lineage>
</organism>
<comment type="similarity">
    <text evidence="1">Belongs to the RutC family.</text>
</comment>
<dbReference type="AlphaFoldDB" id="A0A2H4V913"/>
<evidence type="ECO:0000313" key="3">
    <source>
        <dbReference type="Proteomes" id="UP000232806"/>
    </source>
</evidence>
<evidence type="ECO:0000256" key="1">
    <source>
        <dbReference type="ARBA" id="ARBA00010552"/>
    </source>
</evidence>
<dbReference type="GeneID" id="35119935"/>
<dbReference type="Gene3D" id="3.30.1330.40">
    <property type="entry name" value="RutC-like"/>
    <property type="match status" value="1"/>
</dbReference>
<dbReference type="GO" id="GO:0005829">
    <property type="term" value="C:cytosol"/>
    <property type="evidence" value="ECO:0007669"/>
    <property type="project" value="TreeGrafter"/>
</dbReference>
<dbReference type="CDD" id="cd00448">
    <property type="entry name" value="YjgF_YER057c_UK114_family"/>
    <property type="match status" value="1"/>
</dbReference>
<dbReference type="SUPFAM" id="SSF55298">
    <property type="entry name" value="YjgF-like"/>
    <property type="match status" value="1"/>
</dbReference>
<sequence length="134" mass="14902">MAEIGYINPENMVKPRGYSHAVSVTGNHHTIYLGGQNAVDENGALVGKDSLRKQAEQVLINIEKILEESDAKLEHVVKFNIYLVQGQDPQEGFQVFQEKWGDNPNYPIITVLFVAGLGNPDWLVEIDAMAIIPE</sequence>
<accession>A0A2H4V913</accession>
<dbReference type="PANTHER" id="PTHR11803:SF58">
    <property type="entry name" value="PROTEIN HMF1-RELATED"/>
    <property type="match status" value="1"/>
</dbReference>
<dbReference type="GO" id="GO:0019239">
    <property type="term" value="F:deaminase activity"/>
    <property type="evidence" value="ECO:0007669"/>
    <property type="project" value="TreeGrafter"/>
</dbReference>
<reference evidence="2 3" key="1">
    <citation type="submission" date="2016-10" db="EMBL/GenBank/DDBJ databases">
        <title>Comparative genomics between deep and shallow subseafloor isolates.</title>
        <authorList>
            <person name="Ishii S."/>
            <person name="Miller J.R."/>
            <person name="Sutton G."/>
            <person name="Suzuki S."/>
            <person name="Methe B."/>
            <person name="Inagaki F."/>
            <person name="Imachi H."/>
        </authorList>
    </citation>
    <scope>NUCLEOTIDE SEQUENCE [LARGE SCALE GENOMIC DNA]</scope>
    <source>
        <strain evidence="2 3">MO-MB1</strain>
    </source>
</reference>
<dbReference type="RefSeq" id="WP_100904549.1">
    <property type="nucleotide sequence ID" value="NZ_CP017766.1"/>
</dbReference>
<dbReference type="EMBL" id="CP017766">
    <property type="protein sequence ID" value="AUB54577.1"/>
    <property type="molecule type" value="Genomic_DNA"/>
</dbReference>
<proteinExistence type="inferred from homology"/>